<evidence type="ECO:0000313" key="11">
    <source>
        <dbReference type="Proteomes" id="UP000663829"/>
    </source>
</evidence>
<feature type="domain" description="Chromatin assembly factor 1 subunit A dimerization" evidence="6">
    <location>
        <begin position="215"/>
        <end position="281"/>
    </location>
</feature>
<dbReference type="GO" id="GO:0006334">
    <property type="term" value="P:nucleosome assembly"/>
    <property type="evidence" value="ECO:0007669"/>
    <property type="project" value="TreeGrafter"/>
</dbReference>
<name>A0A813UER8_9BILA</name>
<feature type="compositionally biased region" description="Polar residues" evidence="5">
    <location>
        <begin position="1"/>
        <end position="15"/>
    </location>
</feature>
<dbReference type="GO" id="GO:0006281">
    <property type="term" value="P:DNA repair"/>
    <property type="evidence" value="ECO:0007669"/>
    <property type="project" value="UniProtKB-KW"/>
</dbReference>
<dbReference type="PANTHER" id="PTHR15272:SF0">
    <property type="entry name" value="CHROMATIN ASSEMBLY FACTOR 1 SUBUNIT A"/>
    <property type="match status" value="1"/>
</dbReference>
<evidence type="ECO:0000256" key="2">
    <source>
        <dbReference type="ARBA" id="ARBA00022763"/>
    </source>
</evidence>
<dbReference type="EMBL" id="CAJNOK010001383">
    <property type="protein sequence ID" value="CAF0808979.1"/>
    <property type="molecule type" value="Genomic_DNA"/>
</dbReference>
<accession>A0A813UER8</accession>
<feature type="region of interest" description="Disordered" evidence="5">
    <location>
        <begin position="1"/>
        <end position="112"/>
    </location>
</feature>
<dbReference type="Proteomes" id="UP000681722">
    <property type="component" value="Unassembled WGS sequence"/>
</dbReference>
<feature type="compositionally biased region" description="Basic and acidic residues" evidence="5">
    <location>
        <begin position="101"/>
        <end position="112"/>
    </location>
</feature>
<evidence type="ECO:0000256" key="5">
    <source>
        <dbReference type="SAM" id="MobiDB-lite"/>
    </source>
</evidence>
<comment type="caution">
    <text evidence="8">The sequence shown here is derived from an EMBL/GenBank/DDBJ whole genome shotgun (WGS) entry which is preliminary data.</text>
</comment>
<evidence type="ECO:0000256" key="4">
    <source>
        <dbReference type="ARBA" id="ARBA00023242"/>
    </source>
</evidence>
<dbReference type="EMBL" id="CAJNOQ010000630">
    <property type="protein sequence ID" value="CAF0822433.1"/>
    <property type="molecule type" value="Genomic_DNA"/>
</dbReference>
<dbReference type="GO" id="GO:0033186">
    <property type="term" value="C:CAF-1 complex"/>
    <property type="evidence" value="ECO:0007669"/>
    <property type="project" value="TreeGrafter"/>
</dbReference>
<feature type="compositionally biased region" description="Acidic residues" evidence="5">
    <location>
        <begin position="267"/>
        <end position="276"/>
    </location>
</feature>
<keyword evidence="2" id="KW-0227">DNA damage</keyword>
<evidence type="ECO:0000259" key="6">
    <source>
        <dbReference type="Pfam" id="PF12253"/>
    </source>
</evidence>
<organism evidence="8 11">
    <name type="scientific">Didymodactylos carnosus</name>
    <dbReference type="NCBI Taxonomy" id="1234261"/>
    <lineage>
        <taxon>Eukaryota</taxon>
        <taxon>Metazoa</taxon>
        <taxon>Spiralia</taxon>
        <taxon>Gnathifera</taxon>
        <taxon>Rotifera</taxon>
        <taxon>Eurotatoria</taxon>
        <taxon>Bdelloidea</taxon>
        <taxon>Philodinida</taxon>
        <taxon>Philodinidae</taxon>
        <taxon>Didymodactylos</taxon>
    </lineage>
</organism>
<protein>
    <recommendedName>
        <fullName evidence="6">Chromatin assembly factor 1 subunit A dimerization domain-containing protein</fullName>
    </recommendedName>
</protein>
<keyword evidence="11" id="KW-1185">Reference proteome</keyword>
<dbReference type="InterPro" id="IPR022043">
    <property type="entry name" value="CAF1A_DD"/>
</dbReference>
<dbReference type="Proteomes" id="UP000663829">
    <property type="component" value="Unassembled WGS sequence"/>
</dbReference>
<evidence type="ECO:0000256" key="1">
    <source>
        <dbReference type="ARBA" id="ARBA00004123"/>
    </source>
</evidence>
<feature type="compositionally biased region" description="Basic and acidic residues" evidence="5">
    <location>
        <begin position="38"/>
        <end position="93"/>
    </location>
</feature>
<sequence length="552" mass="63941">MISSDSNVNGIQPDSQPVILESSIKTVSTPKVTKKQLKQAERDDRKRAKEEEKRAKEEEKRVKEEEKRAKDEEKRAKEEDKRKKDEEKQKNDQLKAAYRKMIGDEKQAKDAEKLKKMEEKLQKQQKEEKEKRNMEDRLKSFLRKPSIVSQVVQQVAQEQRENNGDDLKDFDECVLKQDQNILCDIIKDIIFSQSKITKDYENSLHKCNSDSIDMKYIHFPRKYFIRPPYYGTFNEGKLILADATAPYATVDNTIDYDDDSVLEWDDGEEAEDCEGSDIDRTSSVGSDVADEDDELFVVPHGHLSDDEVEEDERPATIQLKQGREAAKSSVWDKNIQKKKALRDLKPIFGCVYDNKYLPYQEKLKEIQNECQQYKMIRVSAEKPNSFAQEKMTKVVITPKSQERQVKGSPQFHQDTIPFKSQTKRSSSSKLIVESPSKRRKTNVLKTAVNDSATNEEYLMTINYEENMFKTNVSDKEEQKLKMNILEDTSNSKLLTVESIDCETKHCRTTSTDRDNMDLQYCVNSADQITDGFTQPVSQSPPMVKLLVARRKN</sequence>
<evidence type="ECO:0000313" key="10">
    <source>
        <dbReference type="EMBL" id="CAF3608989.1"/>
    </source>
</evidence>
<keyword evidence="3" id="KW-0234">DNA repair</keyword>
<proteinExistence type="predicted"/>
<evidence type="ECO:0000313" key="7">
    <source>
        <dbReference type="EMBL" id="CAF0808979.1"/>
    </source>
</evidence>
<dbReference type="EMBL" id="CAJOBC010000630">
    <property type="protein sequence ID" value="CAF3608989.1"/>
    <property type="molecule type" value="Genomic_DNA"/>
</dbReference>
<evidence type="ECO:0000313" key="9">
    <source>
        <dbReference type="EMBL" id="CAF3592765.1"/>
    </source>
</evidence>
<evidence type="ECO:0000313" key="8">
    <source>
        <dbReference type="EMBL" id="CAF0822433.1"/>
    </source>
</evidence>
<dbReference type="Pfam" id="PF12253">
    <property type="entry name" value="CAF1A_dimeriz"/>
    <property type="match status" value="1"/>
</dbReference>
<evidence type="ECO:0000256" key="3">
    <source>
        <dbReference type="ARBA" id="ARBA00023204"/>
    </source>
</evidence>
<feature type="region of interest" description="Disordered" evidence="5">
    <location>
        <begin position="267"/>
        <end position="286"/>
    </location>
</feature>
<keyword evidence="4" id="KW-0539">Nucleus</keyword>
<dbReference type="EMBL" id="CAJOBA010001383">
    <property type="protein sequence ID" value="CAF3592765.1"/>
    <property type="molecule type" value="Genomic_DNA"/>
</dbReference>
<dbReference type="OrthoDB" id="79480at2759"/>
<feature type="region of interest" description="Disordered" evidence="5">
    <location>
        <begin position="402"/>
        <end position="436"/>
    </location>
</feature>
<comment type="subcellular location">
    <subcellularLocation>
        <location evidence="1">Nucleus</location>
    </subcellularLocation>
</comment>
<dbReference type="Proteomes" id="UP000682733">
    <property type="component" value="Unassembled WGS sequence"/>
</dbReference>
<gene>
    <name evidence="8" type="ORF">GPM918_LOCUS4618</name>
    <name evidence="7" type="ORF">OVA965_LOCUS5047</name>
    <name evidence="10" type="ORF">SRO942_LOCUS4619</name>
    <name evidence="9" type="ORF">TMI583_LOCUS5045</name>
</gene>
<dbReference type="PANTHER" id="PTHR15272">
    <property type="entry name" value="CHROMATIN ASSEMBLY FACTOR 1 SUBUNIT A CAF-1 SUBUNIT A"/>
    <property type="match status" value="1"/>
</dbReference>
<dbReference type="Proteomes" id="UP000677228">
    <property type="component" value="Unassembled WGS sequence"/>
</dbReference>
<feature type="compositionally biased region" description="Polar residues" evidence="5">
    <location>
        <begin position="410"/>
        <end position="429"/>
    </location>
</feature>
<dbReference type="GO" id="GO:0005634">
    <property type="term" value="C:nucleus"/>
    <property type="evidence" value="ECO:0007669"/>
    <property type="project" value="UniProtKB-SubCell"/>
</dbReference>
<dbReference type="AlphaFoldDB" id="A0A813UER8"/>
<reference evidence="8" key="1">
    <citation type="submission" date="2021-02" db="EMBL/GenBank/DDBJ databases">
        <authorList>
            <person name="Nowell W R."/>
        </authorList>
    </citation>
    <scope>NUCLEOTIDE SEQUENCE</scope>
</reference>